<dbReference type="CDD" id="cd03250">
    <property type="entry name" value="ABCC_MRP_domain1"/>
    <property type="match status" value="1"/>
</dbReference>
<keyword evidence="8 10" id="KW-0472">Membrane</keyword>
<feature type="transmembrane region" description="Helical" evidence="10">
    <location>
        <begin position="672"/>
        <end position="693"/>
    </location>
</feature>
<evidence type="ECO:0000256" key="4">
    <source>
        <dbReference type="ARBA" id="ARBA00022692"/>
    </source>
</evidence>
<dbReference type="Proteomes" id="UP000001593">
    <property type="component" value="Unassembled WGS sequence"/>
</dbReference>
<dbReference type="PROSITE" id="PS50893">
    <property type="entry name" value="ABC_TRANSPORTER_2"/>
    <property type="match status" value="1"/>
</dbReference>
<organism evidence="13 14">
    <name type="scientific">Nematostella vectensis</name>
    <name type="common">Starlet sea anemone</name>
    <dbReference type="NCBI Taxonomy" id="45351"/>
    <lineage>
        <taxon>Eukaryota</taxon>
        <taxon>Metazoa</taxon>
        <taxon>Cnidaria</taxon>
        <taxon>Anthozoa</taxon>
        <taxon>Hexacorallia</taxon>
        <taxon>Actiniaria</taxon>
        <taxon>Edwardsiidae</taxon>
        <taxon>Nematostella</taxon>
    </lineage>
</organism>
<dbReference type="InterPro" id="IPR044726">
    <property type="entry name" value="ABCC_6TM_D2"/>
</dbReference>
<evidence type="ECO:0000259" key="11">
    <source>
        <dbReference type="PROSITE" id="PS50893"/>
    </source>
</evidence>
<feature type="transmembrane region" description="Helical" evidence="10">
    <location>
        <begin position="922"/>
        <end position="942"/>
    </location>
</feature>
<dbReference type="InParanoid" id="A7SSK8"/>
<feature type="transmembrane region" description="Helical" evidence="10">
    <location>
        <begin position="185"/>
        <end position="208"/>
    </location>
</feature>
<dbReference type="CDD" id="cd18580">
    <property type="entry name" value="ABC_6TM_ABCC_D2"/>
    <property type="match status" value="1"/>
</dbReference>
<evidence type="ECO:0000256" key="5">
    <source>
        <dbReference type="ARBA" id="ARBA00022741"/>
    </source>
</evidence>
<comment type="similarity">
    <text evidence="2">Belongs to the ABC transporter superfamily. ABCC family. Conjugate transporter (TC 3.A.1.208) subfamily.</text>
</comment>
<feature type="transmembrane region" description="Helical" evidence="10">
    <location>
        <begin position="896"/>
        <end position="916"/>
    </location>
</feature>
<dbReference type="Pfam" id="PF00005">
    <property type="entry name" value="ABC_tran"/>
    <property type="match status" value="2"/>
</dbReference>
<dbReference type="InterPro" id="IPR044746">
    <property type="entry name" value="ABCC_6TM_D1"/>
</dbReference>
<dbReference type="FunFam" id="1.20.1560.10:FF:000014">
    <property type="entry name" value="Multidrug resistance-associated protein member 4"/>
    <property type="match status" value="1"/>
</dbReference>
<comment type="subcellular location">
    <subcellularLocation>
        <location evidence="1">Membrane</location>
        <topology evidence="1">Multi-pass membrane protein</topology>
    </subcellularLocation>
</comment>
<evidence type="ECO:0000256" key="1">
    <source>
        <dbReference type="ARBA" id="ARBA00004141"/>
    </source>
</evidence>
<evidence type="ECO:0000256" key="8">
    <source>
        <dbReference type="ARBA" id="ARBA00023136"/>
    </source>
</evidence>
<accession>A7SSK8</accession>
<evidence type="ECO:0000313" key="13">
    <source>
        <dbReference type="EMBL" id="EDO33304.1"/>
    </source>
</evidence>
<feature type="region of interest" description="Disordered" evidence="9">
    <location>
        <begin position="622"/>
        <end position="645"/>
    </location>
</feature>
<dbReference type="SMART" id="SM00382">
    <property type="entry name" value="AAA"/>
    <property type="match status" value="2"/>
</dbReference>
<evidence type="ECO:0000256" key="10">
    <source>
        <dbReference type="SAM" id="Phobius"/>
    </source>
</evidence>
<keyword evidence="7 10" id="KW-1133">Transmembrane helix</keyword>
<gene>
    <name evidence="13" type="ORF">NEMVEDRAFT_v1g130091</name>
</gene>
<feature type="transmembrane region" description="Helical" evidence="10">
    <location>
        <begin position="713"/>
        <end position="733"/>
    </location>
</feature>
<dbReference type="PROSITE" id="PS50929">
    <property type="entry name" value="ABC_TM1F"/>
    <property type="match status" value="2"/>
</dbReference>
<evidence type="ECO:0000256" key="6">
    <source>
        <dbReference type="ARBA" id="ARBA00022840"/>
    </source>
</evidence>
<dbReference type="CDD" id="cd18579">
    <property type="entry name" value="ABC_6TM_ABCC_D1"/>
    <property type="match status" value="1"/>
</dbReference>
<keyword evidence="4 10" id="KW-0812">Transmembrane</keyword>
<dbReference type="GO" id="GO:0005524">
    <property type="term" value="F:ATP binding"/>
    <property type="evidence" value="ECO:0007669"/>
    <property type="project" value="UniProtKB-KW"/>
</dbReference>
<dbReference type="eggNOG" id="KOG0054">
    <property type="taxonomic scope" value="Eukaryota"/>
</dbReference>
<dbReference type="OMA" id="CHHAIRT"/>
<dbReference type="PANTHER" id="PTHR24223">
    <property type="entry name" value="ATP-BINDING CASSETTE SUB-FAMILY C"/>
    <property type="match status" value="1"/>
</dbReference>
<reference evidence="13 14" key="1">
    <citation type="journal article" date="2007" name="Science">
        <title>Sea anemone genome reveals ancestral eumetazoan gene repertoire and genomic organization.</title>
        <authorList>
            <person name="Putnam N.H."/>
            <person name="Srivastava M."/>
            <person name="Hellsten U."/>
            <person name="Dirks B."/>
            <person name="Chapman J."/>
            <person name="Salamov A."/>
            <person name="Terry A."/>
            <person name="Shapiro H."/>
            <person name="Lindquist E."/>
            <person name="Kapitonov V.V."/>
            <person name="Jurka J."/>
            <person name="Genikhovich G."/>
            <person name="Grigoriev I.V."/>
            <person name="Lucas S.M."/>
            <person name="Steele R.E."/>
            <person name="Finnerty J.R."/>
            <person name="Technau U."/>
            <person name="Martindale M.Q."/>
            <person name="Rokhsar D.S."/>
        </authorList>
    </citation>
    <scope>NUCLEOTIDE SEQUENCE [LARGE SCALE GENOMIC DNA]</scope>
    <source>
        <strain evidence="14">CH2 X CH6</strain>
    </source>
</reference>
<evidence type="ECO:0000256" key="7">
    <source>
        <dbReference type="ARBA" id="ARBA00022989"/>
    </source>
</evidence>
<keyword evidence="14" id="KW-1185">Reference proteome</keyword>
<dbReference type="SUPFAM" id="SSF52540">
    <property type="entry name" value="P-loop containing nucleoside triphosphate hydrolases"/>
    <property type="match status" value="2"/>
</dbReference>
<dbReference type="GO" id="GO:0005886">
    <property type="term" value="C:plasma membrane"/>
    <property type="evidence" value="ECO:0000318"/>
    <property type="project" value="GO_Central"/>
</dbReference>
<dbReference type="FunFam" id="3.40.50.300:FF:003146">
    <property type="entry name" value="Predicted protein"/>
    <property type="match status" value="1"/>
</dbReference>
<feature type="transmembrane region" description="Helical" evidence="10">
    <location>
        <begin position="66"/>
        <end position="97"/>
    </location>
</feature>
<feature type="transmembrane region" description="Helical" evidence="10">
    <location>
        <begin position="808"/>
        <end position="829"/>
    </location>
</feature>
<dbReference type="Gene3D" id="3.40.50.300">
    <property type="entry name" value="P-loop containing nucleotide triphosphate hydrolases"/>
    <property type="match status" value="3"/>
</dbReference>
<keyword evidence="6" id="KW-0067">ATP-binding</keyword>
<feature type="non-terminal residue" evidence="13">
    <location>
        <position position="1191"/>
    </location>
</feature>
<dbReference type="GO" id="GO:0016887">
    <property type="term" value="F:ATP hydrolysis activity"/>
    <property type="evidence" value="ECO:0007669"/>
    <property type="project" value="InterPro"/>
</dbReference>
<keyword evidence="3" id="KW-0813">Transport</keyword>
<dbReference type="GO" id="GO:0055085">
    <property type="term" value="P:transmembrane transport"/>
    <property type="evidence" value="ECO:0000318"/>
    <property type="project" value="GO_Central"/>
</dbReference>
<dbReference type="FunFam" id="1.20.1560.10:FF:000213">
    <property type="entry name" value="Predicted protein"/>
    <property type="match status" value="1"/>
</dbReference>
<dbReference type="EMBL" id="DS469779">
    <property type="protein sequence ID" value="EDO33304.1"/>
    <property type="molecule type" value="Genomic_DNA"/>
</dbReference>
<dbReference type="InterPro" id="IPR003593">
    <property type="entry name" value="AAA+_ATPase"/>
</dbReference>
<feature type="domain" description="ABC transporter" evidence="11">
    <location>
        <begin position="392"/>
        <end position="614"/>
    </location>
</feature>
<feature type="domain" description="ABC transmembrane type-1" evidence="12">
    <location>
        <begin position="713"/>
        <end position="931"/>
    </location>
</feature>
<evidence type="ECO:0000256" key="9">
    <source>
        <dbReference type="SAM" id="MobiDB-lite"/>
    </source>
</evidence>
<feature type="transmembrane region" description="Helical" evidence="10">
    <location>
        <begin position="214"/>
        <end position="237"/>
    </location>
</feature>
<dbReference type="PANTHER" id="PTHR24223:SF456">
    <property type="entry name" value="MULTIDRUG RESISTANCE-ASSOCIATED PROTEIN LETHAL(2)03659"/>
    <property type="match status" value="1"/>
</dbReference>
<dbReference type="PhylomeDB" id="A7SSK8"/>
<feature type="transmembrane region" description="Helical" evidence="10">
    <location>
        <begin position="109"/>
        <end position="127"/>
    </location>
</feature>
<proteinExistence type="inferred from homology"/>
<dbReference type="Pfam" id="PF00664">
    <property type="entry name" value="ABC_membrane"/>
    <property type="match status" value="2"/>
</dbReference>
<evidence type="ECO:0000259" key="12">
    <source>
        <dbReference type="PROSITE" id="PS50929"/>
    </source>
</evidence>
<dbReference type="InterPro" id="IPR011527">
    <property type="entry name" value="ABC1_TM_dom"/>
</dbReference>
<dbReference type="SUPFAM" id="SSF90123">
    <property type="entry name" value="ABC transporter transmembrane region"/>
    <property type="match status" value="2"/>
</dbReference>
<dbReference type="FunFam" id="3.40.50.300:FF:003670">
    <property type="entry name" value="ATP binding cassette subfamily C member 3"/>
    <property type="match status" value="1"/>
</dbReference>
<dbReference type="InterPro" id="IPR027417">
    <property type="entry name" value="P-loop_NTPase"/>
</dbReference>
<evidence type="ECO:0000256" key="2">
    <source>
        <dbReference type="ARBA" id="ARBA00009726"/>
    </source>
</evidence>
<dbReference type="InterPro" id="IPR003439">
    <property type="entry name" value="ABC_transporter-like_ATP-bd"/>
</dbReference>
<dbReference type="Gene3D" id="1.20.1560.10">
    <property type="entry name" value="ABC transporter type 1, transmembrane domain"/>
    <property type="match status" value="2"/>
</dbReference>
<protein>
    <submittedName>
        <fullName evidence="13">Uncharacterized protein</fullName>
    </submittedName>
</protein>
<evidence type="ECO:0000256" key="3">
    <source>
        <dbReference type="ARBA" id="ARBA00022448"/>
    </source>
</evidence>
<dbReference type="PROSITE" id="PS00211">
    <property type="entry name" value="ABC_TRANSPORTER_1"/>
    <property type="match status" value="1"/>
</dbReference>
<dbReference type="HOGENOM" id="CLU_000604_27_1_1"/>
<dbReference type="GO" id="GO:0140359">
    <property type="term" value="F:ABC-type transporter activity"/>
    <property type="evidence" value="ECO:0000318"/>
    <property type="project" value="GO_Central"/>
</dbReference>
<feature type="domain" description="ABC transmembrane type-1" evidence="12">
    <location>
        <begin position="71"/>
        <end position="341"/>
    </location>
</feature>
<name>A7SSK8_NEMVE</name>
<dbReference type="InterPro" id="IPR036640">
    <property type="entry name" value="ABC1_TM_sf"/>
</dbReference>
<sequence length="1191" mass="132382">LSQLFLCWVNRILRVGNSKVLEGDDLTALSPEDEAQKLVENLEASWSVERLEAVDADRRPRLWRALLGTFIAFIIVLKLLDALGGTLLAVMLCFYLEPLQHGEQMSQRYAALFISGLAMASLVKVFAHHHFDYQTCLKGIRLKIAITGIIYKKVLVSSRSDLSRVTGGYVMNLISNDVRRVEKSIMYMLIFLKIFVDIVSSVAVLSVLVGWQSLIGLVLFLLVAGCNAMTSRLFAILRRKQCRVTDKRLSAMTEVIAGIRALKMNAWEWNYREMVKELRKEEVKFVRGKNLIHTNVSAFSVITSSLATLISITALVHSGAAMTAAKVFTLSTILNILNSSMCSYLPECTYKVLDGRISTDRIEAFLLEEDSRKKQGGLRKHFKSTRSQRPGIEVSKITASWNGNAKQTLLDISFNAGPNELVILTGPVGGGKSSLLMAILGEIPLKRGFIKAIGRISFANQNPWIFSGTVRENVLFGLPYDEAKYWRVLRACDLEEDMLHFPYGDLSVIGQRGISLSGGQRSRVSLARAVYSDCDVLLLDDPLSAVDPKVAQHIFEECICGELREKVRILATHQLQFLHKADQIVLLKEGRVAAKGKYEELNENTALQNLLKETKLLEPVRDQRSDDGARGLGMTRRAGSRDMEEEDEDRVTGVVTWHLYWEYFRAGLSTPLLLILIVFFVAVQAALLIPHWWLSSIARLSRYDKHRVTALEVYAGLTAGALVLAMVRAFAFCHSASLSSNRLNDKMTVAVIKSPVLFFDTNPVGRIMNRFSKDTGAMDDMLPIQFYKAASAILHFLGVVLLTAVVNLWFIVVIAPLLAGFALLTRYYLKAARELQRLESIRSSPVFAHVADSIEGLETIRSFQMEKEFCARLTKYQNENTQASFLVRAANRWIGLYLDLLCACLVTMVAIGSYLLSQDPALTGMLLSFAIGIIGQTQYGVLKATEVECLMTSVERVITYTRLPSEPGYERQVQPREDWPDRGELRLQDVSLAYYEGGSCALEEVNVRIQAKGKVGIVGRTGAGKSSLVAALFRMPEPKGEVIIDGIDLGMINIQAARRAMSVITQDPVVFAGSLRKNLDPVNAFNDQELWTALRNVQLAGCVSCLPGKLDYPTANVDYRTDRLVQQVIRDRFSDCTVLTIAHRINTIMDYASVVVMEHGHVVDNGAPEVLAGKDGVFSCLVKASQGITSS</sequence>
<keyword evidence="5" id="KW-0547">Nucleotide-binding</keyword>
<evidence type="ECO:0000313" key="14">
    <source>
        <dbReference type="Proteomes" id="UP000001593"/>
    </source>
</evidence>
<dbReference type="InterPro" id="IPR017871">
    <property type="entry name" value="ABC_transporter-like_CS"/>
</dbReference>
<dbReference type="AlphaFoldDB" id="A7SSK8"/>
<dbReference type="InterPro" id="IPR050173">
    <property type="entry name" value="ABC_transporter_C-like"/>
</dbReference>